<name>A0AAN8ZDK7_9MAGN</name>
<keyword evidence="5 9" id="KW-0812">Transmembrane</keyword>
<evidence type="ECO:0000256" key="4">
    <source>
        <dbReference type="ARBA" id="ARBA00022597"/>
    </source>
</evidence>
<keyword evidence="7 9" id="KW-1133">Transmembrane helix</keyword>
<dbReference type="GO" id="GO:0051119">
    <property type="term" value="F:sugar transmembrane transporter activity"/>
    <property type="evidence" value="ECO:0007669"/>
    <property type="project" value="InterPro"/>
</dbReference>
<keyword evidence="3 9" id="KW-0813">Transport</keyword>
<dbReference type="Pfam" id="PF03083">
    <property type="entry name" value="MtN3_slv"/>
    <property type="match status" value="1"/>
</dbReference>
<evidence type="ECO:0000313" key="11">
    <source>
        <dbReference type="EMBL" id="KAK6936719.1"/>
    </source>
</evidence>
<evidence type="ECO:0000256" key="8">
    <source>
        <dbReference type="ARBA" id="ARBA00023136"/>
    </source>
</evidence>
<reference evidence="11 12" key="1">
    <citation type="submission" date="2023-12" db="EMBL/GenBank/DDBJ databases">
        <title>A high-quality genome assembly for Dillenia turbinata (Dilleniales).</title>
        <authorList>
            <person name="Chanderbali A."/>
        </authorList>
    </citation>
    <scope>NUCLEOTIDE SEQUENCE [LARGE SCALE GENOMIC DNA]</scope>
    <source>
        <strain evidence="11">LSX21</strain>
        <tissue evidence="11">Leaf</tissue>
    </source>
</reference>
<dbReference type="Proteomes" id="UP001370490">
    <property type="component" value="Unassembled WGS sequence"/>
</dbReference>
<evidence type="ECO:0000256" key="3">
    <source>
        <dbReference type="ARBA" id="ARBA00022448"/>
    </source>
</evidence>
<dbReference type="EMBL" id="JBAMMX010000007">
    <property type="protein sequence ID" value="KAK6936719.1"/>
    <property type="molecule type" value="Genomic_DNA"/>
</dbReference>
<feature type="transmembrane region" description="Helical" evidence="9">
    <location>
        <begin position="156"/>
        <end position="179"/>
    </location>
</feature>
<evidence type="ECO:0000256" key="5">
    <source>
        <dbReference type="ARBA" id="ARBA00022692"/>
    </source>
</evidence>
<dbReference type="Gene3D" id="1.20.1280.290">
    <property type="match status" value="1"/>
</dbReference>
<dbReference type="InterPro" id="IPR047664">
    <property type="entry name" value="SWEET"/>
</dbReference>
<protein>
    <recommendedName>
        <fullName evidence="9">Bidirectional sugar transporter SWEET</fullName>
    </recommendedName>
</protein>
<comment type="subcellular location">
    <subcellularLocation>
        <location evidence="1">Endomembrane system</location>
        <topology evidence="1">Multi-pass membrane protein</topology>
    </subcellularLocation>
</comment>
<dbReference type="InterPro" id="IPR004316">
    <property type="entry name" value="SWEET_rpt"/>
</dbReference>
<sequence>MKVKTTKPKSESFTDKDEDQGSARRKGYEGRSEWSKGKSKFLRERFRATPRPNKMADKIHLAVGVMENLHGVSFRKCSFHATLCCTHSYQEEKHGGVLLCTLHNCTPELPPLYLVWPAHCKLQVGEFSCLYPKWLRHSSGILLHHHIHLSKKELNFLMLSCVPVLLAVCITALVSAFTFHDHHHRKVFVSSVRLVASVAMYGSPLVAVKQVIQTKSVEFMPFYLSFFSFLASSLWMAQGLLSHDLFLAVSVIFQKNETMEEPEKPDVEKHEEMLKHQKLMIDGGDTRNGKIKEKLKIL</sequence>
<dbReference type="PANTHER" id="PTHR10791">
    <property type="entry name" value="RAG1-ACTIVATING PROTEIN 1"/>
    <property type="match status" value="1"/>
</dbReference>
<evidence type="ECO:0000256" key="2">
    <source>
        <dbReference type="ARBA" id="ARBA00007809"/>
    </source>
</evidence>
<evidence type="ECO:0000256" key="1">
    <source>
        <dbReference type="ARBA" id="ARBA00004127"/>
    </source>
</evidence>
<proteinExistence type="inferred from homology"/>
<feature type="compositionally biased region" description="Basic and acidic residues" evidence="10">
    <location>
        <begin position="8"/>
        <end position="36"/>
    </location>
</feature>
<feature type="transmembrane region" description="Helical" evidence="9">
    <location>
        <begin position="191"/>
        <end position="208"/>
    </location>
</feature>
<dbReference type="PANTHER" id="PTHR10791:SF28">
    <property type="entry name" value="BIDIRECTIONAL SUGAR TRANSPORTER SWEET3"/>
    <property type="match status" value="1"/>
</dbReference>
<gene>
    <name evidence="11" type="ORF">RJ641_033749</name>
</gene>
<keyword evidence="8 9" id="KW-0472">Membrane</keyword>
<evidence type="ECO:0000256" key="10">
    <source>
        <dbReference type="SAM" id="MobiDB-lite"/>
    </source>
</evidence>
<evidence type="ECO:0000256" key="6">
    <source>
        <dbReference type="ARBA" id="ARBA00022737"/>
    </source>
</evidence>
<keyword evidence="4 9" id="KW-0762">Sugar transport</keyword>
<comment type="caution">
    <text evidence="9">Lacks conserved residue(s) required for the propagation of feature annotation.</text>
</comment>
<keyword evidence="12" id="KW-1185">Reference proteome</keyword>
<comment type="similarity">
    <text evidence="2 9">Belongs to the SWEET sugar transporter family.</text>
</comment>
<evidence type="ECO:0000313" key="12">
    <source>
        <dbReference type="Proteomes" id="UP001370490"/>
    </source>
</evidence>
<dbReference type="GO" id="GO:0012505">
    <property type="term" value="C:endomembrane system"/>
    <property type="evidence" value="ECO:0007669"/>
    <property type="project" value="UniProtKB-SubCell"/>
</dbReference>
<evidence type="ECO:0000256" key="9">
    <source>
        <dbReference type="RuleBase" id="RU910715"/>
    </source>
</evidence>
<evidence type="ECO:0000256" key="7">
    <source>
        <dbReference type="ARBA" id="ARBA00022989"/>
    </source>
</evidence>
<feature type="region of interest" description="Disordered" evidence="10">
    <location>
        <begin position="1"/>
        <end position="36"/>
    </location>
</feature>
<accession>A0AAN8ZDK7</accession>
<organism evidence="11 12">
    <name type="scientific">Dillenia turbinata</name>
    <dbReference type="NCBI Taxonomy" id="194707"/>
    <lineage>
        <taxon>Eukaryota</taxon>
        <taxon>Viridiplantae</taxon>
        <taxon>Streptophyta</taxon>
        <taxon>Embryophyta</taxon>
        <taxon>Tracheophyta</taxon>
        <taxon>Spermatophyta</taxon>
        <taxon>Magnoliopsida</taxon>
        <taxon>eudicotyledons</taxon>
        <taxon>Gunneridae</taxon>
        <taxon>Pentapetalae</taxon>
        <taxon>Dilleniales</taxon>
        <taxon>Dilleniaceae</taxon>
        <taxon>Dillenia</taxon>
    </lineage>
</organism>
<keyword evidence="6" id="KW-0677">Repeat</keyword>
<feature type="transmembrane region" description="Helical" evidence="9">
    <location>
        <begin position="220"/>
        <end position="237"/>
    </location>
</feature>
<comment type="caution">
    <text evidence="11">The sequence shown here is derived from an EMBL/GenBank/DDBJ whole genome shotgun (WGS) entry which is preliminary data.</text>
</comment>
<dbReference type="GO" id="GO:0016020">
    <property type="term" value="C:membrane"/>
    <property type="evidence" value="ECO:0007669"/>
    <property type="project" value="InterPro"/>
</dbReference>
<dbReference type="AlphaFoldDB" id="A0AAN8ZDK7"/>
<comment type="function">
    <text evidence="9">Mediates both low-affinity uptake and efflux of sugar across the membrane.</text>
</comment>